<dbReference type="Proteomes" id="UP000613580">
    <property type="component" value="Unassembled WGS sequence"/>
</dbReference>
<evidence type="ECO:0000313" key="11">
    <source>
        <dbReference type="EMBL" id="KAF7320594.1"/>
    </source>
</evidence>
<dbReference type="Gene3D" id="1.10.630.10">
    <property type="entry name" value="Cytochrome P450"/>
    <property type="match status" value="2"/>
</dbReference>
<evidence type="ECO:0000256" key="7">
    <source>
        <dbReference type="ARBA" id="ARBA00023004"/>
    </source>
</evidence>
<dbReference type="PRINTS" id="PR00463">
    <property type="entry name" value="EP450I"/>
</dbReference>
<accession>A0A8H6WJ76</accession>
<feature type="chain" id="PRO_5034347479" evidence="10">
    <location>
        <begin position="19"/>
        <end position="848"/>
    </location>
</feature>
<dbReference type="InterPro" id="IPR017972">
    <property type="entry name" value="Cyt_P450_CS"/>
</dbReference>
<dbReference type="InterPro" id="IPR050364">
    <property type="entry name" value="Cytochrome_P450_fung"/>
</dbReference>
<keyword evidence="5 9" id="KW-0479">Metal-binding</keyword>
<dbReference type="PROSITE" id="PS00086">
    <property type="entry name" value="CYTOCHROME_P450"/>
    <property type="match status" value="1"/>
</dbReference>
<dbReference type="EMBL" id="JACAZE010000002">
    <property type="protein sequence ID" value="KAF7320594.1"/>
    <property type="molecule type" value="Genomic_DNA"/>
</dbReference>
<evidence type="ECO:0000256" key="3">
    <source>
        <dbReference type="ARBA" id="ARBA00010617"/>
    </source>
</evidence>
<keyword evidence="7 9" id="KW-0408">Iron</keyword>
<organism evidence="11 12">
    <name type="scientific">Mycena chlorophos</name>
    <name type="common">Agaric fungus</name>
    <name type="synonym">Agaricus chlorophos</name>
    <dbReference type="NCBI Taxonomy" id="658473"/>
    <lineage>
        <taxon>Eukaryota</taxon>
        <taxon>Fungi</taxon>
        <taxon>Dikarya</taxon>
        <taxon>Basidiomycota</taxon>
        <taxon>Agaricomycotina</taxon>
        <taxon>Agaricomycetes</taxon>
        <taxon>Agaricomycetidae</taxon>
        <taxon>Agaricales</taxon>
        <taxon>Marasmiineae</taxon>
        <taxon>Mycenaceae</taxon>
        <taxon>Mycena</taxon>
    </lineage>
</organism>
<dbReference type="PANTHER" id="PTHR46300">
    <property type="entry name" value="P450, PUTATIVE (EUROFUNG)-RELATED-RELATED"/>
    <property type="match status" value="1"/>
</dbReference>
<dbReference type="GO" id="GO:0005506">
    <property type="term" value="F:iron ion binding"/>
    <property type="evidence" value="ECO:0007669"/>
    <property type="project" value="InterPro"/>
</dbReference>
<dbReference type="SUPFAM" id="SSF48264">
    <property type="entry name" value="Cytochrome P450"/>
    <property type="match status" value="2"/>
</dbReference>
<evidence type="ECO:0000256" key="9">
    <source>
        <dbReference type="PIRSR" id="PIRSR602401-1"/>
    </source>
</evidence>
<keyword evidence="4 9" id="KW-0349">Heme</keyword>
<keyword evidence="10" id="KW-0732">Signal</keyword>
<evidence type="ECO:0000256" key="1">
    <source>
        <dbReference type="ARBA" id="ARBA00001971"/>
    </source>
</evidence>
<dbReference type="AlphaFoldDB" id="A0A8H6WJ76"/>
<dbReference type="GO" id="GO:0016705">
    <property type="term" value="F:oxidoreductase activity, acting on paired donors, with incorporation or reduction of molecular oxygen"/>
    <property type="evidence" value="ECO:0007669"/>
    <property type="project" value="InterPro"/>
</dbReference>
<name>A0A8H6WJ76_MYCCL</name>
<evidence type="ECO:0000313" key="12">
    <source>
        <dbReference type="Proteomes" id="UP000613580"/>
    </source>
</evidence>
<comment type="cofactor">
    <cofactor evidence="1 9">
        <name>heme</name>
        <dbReference type="ChEBI" id="CHEBI:30413"/>
    </cofactor>
</comment>
<comment type="similarity">
    <text evidence="3">Belongs to the cytochrome P450 family.</text>
</comment>
<keyword evidence="6" id="KW-0560">Oxidoreductase</keyword>
<protein>
    <submittedName>
        <fullName evidence="11">Cytochrome P450</fullName>
    </submittedName>
</protein>
<keyword evidence="8" id="KW-0503">Monooxygenase</keyword>
<dbReference type="GO" id="GO:0004497">
    <property type="term" value="F:monooxygenase activity"/>
    <property type="evidence" value="ECO:0007669"/>
    <property type="project" value="UniProtKB-KW"/>
</dbReference>
<dbReference type="PANTHER" id="PTHR46300:SF7">
    <property type="entry name" value="P450, PUTATIVE (EUROFUNG)-RELATED"/>
    <property type="match status" value="1"/>
</dbReference>
<dbReference type="GO" id="GO:0020037">
    <property type="term" value="F:heme binding"/>
    <property type="evidence" value="ECO:0007669"/>
    <property type="project" value="InterPro"/>
</dbReference>
<evidence type="ECO:0000256" key="2">
    <source>
        <dbReference type="ARBA" id="ARBA00005179"/>
    </source>
</evidence>
<evidence type="ECO:0000256" key="10">
    <source>
        <dbReference type="SAM" id="SignalP"/>
    </source>
</evidence>
<dbReference type="Pfam" id="PF00067">
    <property type="entry name" value="p450"/>
    <property type="match status" value="2"/>
</dbReference>
<dbReference type="CDD" id="cd11065">
    <property type="entry name" value="CYP64-like"/>
    <property type="match status" value="1"/>
</dbReference>
<evidence type="ECO:0000256" key="8">
    <source>
        <dbReference type="ARBA" id="ARBA00023033"/>
    </source>
</evidence>
<dbReference type="InterPro" id="IPR036396">
    <property type="entry name" value="Cyt_P450_sf"/>
</dbReference>
<keyword evidence="12" id="KW-1185">Reference proteome</keyword>
<comment type="pathway">
    <text evidence="2">Secondary metabolite biosynthesis.</text>
</comment>
<comment type="caution">
    <text evidence="11">The sequence shown here is derived from an EMBL/GenBank/DDBJ whole genome shotgun (WGS) entry which is preliminary data.</text>
</comment>
<proteinExistence type="inferred from homology"/>
<feature type="binding site" description="axial binding residue" evidence="9">
    <location>
        <position position="475"/>
    </location>
    <ligand>
        <name>heme</name>
        <dbReference type="ChEBI" id="CHEBI:30413"/>
    </ligand>
    <ligandPart>
        <name>Fe</name>
        <dbReference type="ChEBI" id="CHEBI:18248"/>
    </ligandPart>
</feature>
<evidence type="ECO:0000256" key="4">
    <source>
        <dbReference type="ARBA" id="ARBA00022617"/>
    </source>
</evidence>
<evidence type="ECO:0000256" key="5">
    <source>
        <dbReference type="ARBA" id="ARBA00022723"/>
    </source>
</evidence>
<sequence>MAHSYLASLLFLLGMATAVVVVIPPSRRSSASVAARKKRLPLPPGPPRLPLVGNWHQFPPKHPWKKYMAWATEYNSDIIHVDIFGQPIIVLCSTKATDDLLEKRSSIYSDRPDFTMTVDLMRWDFNIAFMKYGDRWRASRRLFNKSFTANASLAHRSLQLSATRRVLKRILETPENFADHFRHWTGITTMEIAYGIHVQEEGIDPYVKLAQDAVHLMSAAGVPGRYLVDSLPYLKHVPSWFPGSLGRFKRDAKLWGPFADRMGSVPLDYVKERVDEGIAEPCFAADAYARLKAARAAGEELFFDEDTIRGAAGTLYIGGADTSLSAFVRPSTSPYLLVFVAGLFDLGLELANPAAQRRAQAEIDSVLGGTTLPNYDHMDAQDLPYVDAVVKEILRWKNVTPAALPHFTRVEDEYRGYRIPANSIVIGNAWAILHDEKIYPNPYEFKPERWLLPDGTPNRSVPDPVSAFGFGRRLCPGRHMAQASVWIIVASVLATFNITKARDESGKEIEPTYEFDLGFIKKHLPMLMDLMGWDWLFGLINYVLGQGVIPDFAQQAQLPYLTALVKEVLRWQPVASISVPHVAAGLAFVSTSRRPTHLTLTLTDVFTTSMFTTTLHRLALVAAIGATALSNANANAEHLRVRVKRYNIVNVDHARAISARKPLTGSVLSGLLGARQECADDCGDGTCCPEGYVCDADGCCPEGEICSGAPVGCPGADETDCGDDTCCPAGQVCGTDLTCVDGGDSGTTTASANGGGGTGGQTTVVGVSVTIDTTTASNSSSSSTRAATGLGTGFTTPGAGTLATAATAAGATATKGAGETSGADALRLRGVSSFGAAILFVGGLVAML</sequence>
<gene>
    <name evidence="11" type="ORF">HMN09_00143800</name>
</gene>
<dbReference type="InterPro" id="IPR001128">
    <property type="entry name" value="Cyt_P450"/>
</dbReference>
<dbReference type="OrthoDB" id="2789670at2759"/>
<dbReference type="InterPro" id="IPR002401">
    <property type="entry name" value="Cyt_P450_E_grp-I"/>
</dbReference>
<reference evidence="11" key="1">
    <citation type="submission" date="2020-05" db="EMBL/GenBank/DDBJ databases">
        <title>Mycena genomes resolve the evolution of fungal bioluminescence.</title>
        <authorList>
            <person name="Tsai I.J."/>
        </authorList>
    </citation>
    <scope>NUCLEOTIDE SEQUENCE</scope>
    <source>
        <strain evidence="11">110903Hualien_Pintung</strain>
    </source>
</reference>
<feature type="signal peptide" evidence="10">
    <location>
        <begin position="1"/>
        <end position="18"/>
    </location>
</feature>
<evidence type="ECO:0000256" key="6">
    <source>
        <dbReference type="ARBA" id="ARBA00023002"/>
    </source>
</evidence>